<evidence type="ECO:0000256" key="6">
    <source>
        <dbReference type="ARBA" id="ARBA00022840"/>
    </source>
</evidence>
<evidence type="ECO:0000256" key="5">
    <source>
        <dbReference type="ARBA" id="ARBA00022777"/>
    </source>
</evidence>
<dbReference type="NCBIfam" id="TIGR01007">
    <property type="entry name" value="eps_fam"/>
    <property type="match status" value="1"/>
</dbReference>
<keyword evidence="4" id="KW-0547">Nucleotide-binding</keyword>
<evidence type="ECO:0000256" key="7">
    <source>
        <dbReference type="ARBA" id="ARBA00023137"/>
    </source>
</evidence>
<gene>
    <name evidence="11" type="ORF">SAMN02745910_00927</name>
</gene>
<evidence type="ECO:0000256" key="4">
    <source>
        <dbReference type="ARBA" id="ARBA00022741"/>
    </source>
</evidence>
<dbReference type="InterPro" id="IPR050445">
    <property type="entry name" value="Bact_polysacc_biosynth/exp"/>
</dbReference>
<dbReference type="InterPro" id="IPR027417">
    <property type="entry name" value="P-loop_NTPase"/>
</dbReference>
<dbReference type="GeneID" id="93709674"/>
<dbReference type="SUPFAM" id="SSF52540">
    <property type="entry name" value="P-loop containing nucleoside triphosphate hydrolases"/>
    <property type="match status" value="1"/>
</dbReference>
<feature type="region of interest" description="Disordered" evidence="9">
    <location>
        <begin position="1"/>
        <end position="20"/>
    </location>
</feature>
<dbReference type="RefSeq" id="WP_061803413.1">
    <property type="nucleotide sequence ID" value="NZ_FOXX01000002.1"/>
</dbReference>
<evidence type="ECO:0000256" key="2">
    <source>
        <dbReference type="ARBA" id="ARBA00011903"/>
    </source>
</evidence>
<keyword evidence="6" id="KW-0067">ATP-binding</keyword>
<dbReference type="Pfam" id="PF13614">
    <property type="entry name" value="AAA_31"/>
    <property type="match status" value="1"/>
</dbReference>
<keyword evidence="5" id="KW-0418">Kinase</keyword>
<feature type="domain" description="AAA" evidence="10">
    <location>
        <begin position="60"/>
        <end position="188"/>
    </location>
</feature>
<accession>A0A1I5XKR0</accession>
<evidence type="ECO:0000256" key="3">
    <source>
        <dbReference type="ARBA" id="ARBA00022679"/>
    </source>
</evidence>
<evidence type="ECO:0000256" key="1">
    <source>
        <dbReference type="ARBA" id="ARBA00007316"/>
    </source>
</evidence>
<sequence length="232" mass="25458">MLKRKKSSVQQTTKRSLVAHTTPKAPIAEQYRTIRTNIEFSSVDQNIRSLMITSASPSEGKSTTTANLATVFAQQGKRVLLIDADLRKPTAHYTFRAENFKGLTTVLSRKSTLADAIQTTEVANLDLLSSGPIPPNPSELIGSQVMKNMLEEAYENYDFIIFDTPPILSVTDAQILANQCDATILVVKSGSTVIDTALKAKDLLQNAKGKLLGVVLNEKKVNIGEYYYYGQS</sequence>
<reference evidence="11 12" key="1">
    <citation type="submission" date="2016-10" db="EMBL/GenBank/DDBJ databases">
        <authorList>
            <person name="Varghese N."/>
            <person name="Submissions S."/>
        </authorList>
    </citation>
    <scope>NUCLEOTIDE SEQUENCE [LARGE SCALE GENOMIC DNA]</scope>
    <source>
        <strain evidence="11 12">DSM 13796</strain>
    </source>
</reference>
<protein>
    <recommendedName>
        <fullName evidence="2">non-specific protein-tyrosine kinase</fullName>
        <ecNumber evidence="2">2.7.10.2</ecNumber>
    </recommendedName>
</protein>
<comment type="catalytic activity">
    <reaction evidence="8">
        <text>L-tyrosyl-[protein] + ATP = O-phospho-L-tyrosyl-[protein] + ADP + H(+)</text>
        <dbReference type="Rhea" id="RHEA:10596"/>
        <dbReference type="Rhea" id="RHEA-COMP:10136"/>
        <dbReference type="Rhea" id="RHEA-COMP:20101"/>
        <dbReference type="ChEBI" id="CHEBI:15378"/>
        <dbReference type="ChEBI" id="CHEBI:30616"/>
        <dbReference type="ChEBI" id="CHEBI:46858"/>
        <dbReference type="ChEBI" id="CHEBI:61978"/>
        <dbReference type="ChEBI" id="CHEBI:456216"/>
        <dbReference type="EC" id="2.7.10.2"/>
    </reaction>
</comment>
<evidence type="ECO:0000313" key="12">
    <source>
        <dbReference type="Proteomes" id="UP000182762"/>
    </source>
</evidence>
<dbReference type="Proteomes" id="UP000182762">
    <property type="component" value="Unassembled WGS sequence"/>
</dbReference>
<evidence type="ECO:0000256" key="9">
    <source>
        <dbReference type="SAM" id="MobiDB-lite"/>
    </source>
</evidence>
<evidence type="ECO:0000313" key="11">
    <source>
        <dbReference type="EMBL" id="SFQ32583.1"/>
    </source>
</evidence>
<comment type="caution">
    <text evidence="11">The sequence shown here is derived from an EMBL/GenBank/DDBJ whole genome shotgun (WGS) entry which is preliminary data.</text>
</comment>
<keyword evidence="12" id="KW-1185">Reference proteome</keyword>
<dbReference type="InterPro" id="IPR025669">
    <property type="entry name" value="AAA_dom"/>
</dbReference>
<proteinExistence type="inferred from homology"/>
<dbReference type="EMBL" id="FOXX01000002">
    <property type="protein sequence ID" value="SFQ32583.1"/>
    <property type="molecule type" value="Genomic_DNA"/>
</dbReference>
<evidence type="ECO:0000259" key="10">
    <source>
        <dbReference type="Pfam" id="PF13614"/>
    </source>
</evidence>
<dbReference type="EC" id="2.7.10.2" evidence="2"/>
<evidence type="ECO:0000256" key="8">
    <source>
        <dbReference type="ARBA" id="ARBA00051245"/>
    </source>
</evidence>
<organism evidence="11 12">
    <name type="scientific">Priestia endophytica DSM 13796</name>
    <dbReference type="NCBI Taxonomy" id="1121089"/>
    <lineage>
        <taxon>Bacteria</taxon>
        <taxon>Bacillati</taxon>
        <taxon>Bacillota</taxon>
        <taxon>Bacilli</taxon>
        <taxon>Bacillales</taxon>
        <taxon>Bacillaceae</taxon>
        <taxon>Priestia</taxon>
    </lineage>
</organism>
<dbReference type="Gene3D" id="3.40.50.300">
    <property type="entry name" value="P-loop containing nucleotide triphosphate hydrolases"/>
    <property type="match status" value="1"/>
</dbReference>
<dbReference type="InterPro" id="IPR005702">
    <property type="entry name" value="Wzc-like_C"/>
</dbReference>
<keyword evidence="7" id="KW-0829">Tyrosine-protein kinase</keyword>
<dbReference type="CDD" id="cd05387">
    <property type="entry name" value="BY-kinase"/>
    <property type="match status" value="1"/>
</dbReference>
<dbReference type="PANTHER" id="PTHR32309">
    <property type="entry name" value="TYROSINE-PROTEIN KINASE"/>
    <property type="match status" value="1"/>
</dbReference>
<name>A0A1I5XKR0_9BACI</name>
<dbReference type="PANTHER" id="PTHR32309:SF13">
    <property type="entry name" value="FERRIC ENTEROBACTIN TRANSPORT PROTEIN FEPE"/>
    <property type="match status" value="1"/>
</dbReference>
<keyword evidence="3" id="KW-0808">Transferase</keyword>
<comment type="similarity">
    <text evidence="1">Belongs to the CpsD/CapB family.</text>
</comment>